<feature type="binding site" evidence="10">
    <location>
        <begin position="31"/>
        <end position="38"/>
    </location>
    <ligand>
        <name>ATP</name>
        <dbReference type="ChEBI" id="CHEBI:30616"/>
    </ligand>
</feature>
<feature type="site" description="Interaction with substrate tRNA" evidence="10">
    <location>
        <position position="121"/>
    </location>
</feature>
<feature type="binding site" evidence="10">
    <location>
        <begin position="33"/>
        <end position="38"/>
    </location>
    <ligand>
        <name>substrate</name>
    </ligand>
</feature>
<keyword evidence="8 10" id="KW-0460">Magnesium</keyword>
<sequence length="325" mass="36569">MDSVCDINNQTLRSKAGGEEYSPLPLIVILGPTASGKTKLAVRLARALNGEIISADSRQVFKGMDIGTGKDLDQYKEVPYHLIDIVSPGETYNLHQFSQDFYSSFTQIADNGAQPILCGGTGLYIEHILNPRPYSAIPTSTDFKQNLERKSREELLVELKQVALPIDFCVDTSTKKRLARAIEIGLFLKNNPDFTIKRPKQIPFIVLGINPELSVRRERIANRLEDRLNQGLIDEMNSLLAQGVSHKVLQGYGLEYKFCSKYILGELNFVELRTQLTVAIQQFAKRQMTFFRGMERKGISINWLPRGEISQQEIAALKIINSYGT</sequence>
<keyword evidence="7 10" id="KW-0067">ATP-binding</keyword>
<comment type="subunit">
    <text evidence="10">Monomer.</text>
</comment>
<evidence type="ECO:0000313" key="14">
    <source>
        <dbReference type="EMBL" id="HIX54160.1"/>
    </source>
</evidence>
<accession>A0A9D2AY34</accession>
<keyword evidence="6 10" id="KW-0547">Nucleotide-binding</keyword>
<evidence type="ECO:0000313" key="15">
    <source>
        <dbReference type="Proteomes" id="UP000824156"/>
    </source>
</evidence>
<organism evidence="14 15">
    <name type="scientific">Candidatus Sphingobacterium stercoripullorum</name>
    <dbReference type="NCBI Taxonomy" id="2838759"/>
    <lineage>
        <taxon>Bacteria</taxon>
        <taxon>Pseudomonadati</taxon>
        <taxon>Bacteroidota</taxon>
        <taxon>Sphingobacteriia</taxon>
        <taxon>Sphingobacteriales</taxon>
        <taxon>Sphingobacteriaceae</taxon>
        <taxon>Sphingobacterium</taxon>
    </lineage>
</organism>
<reference evidence="14" key="1">
    <citation type="journal article" date="2021" name="PeerJ">
        <title>Extensive microbial diversity within the chicken gut microbiome revealed by metagenomics and culture.</title>
        <authorList>
            <person name="Gilroy R."/>
            <person name="Ravi A."/>
            <person name="Getino M."/>
            <person name="Pursley I."/>
            <person name="Horton D.L."/>
            <person name="Alikhan N.F."/>
            <person name="Baker D."/>
            <person name="Gharbi K."/>
            <person name="Hall N."/>
            <person name="Watson M."/>
            <person name="Adriaenssens E.M."/>
            <person name="Foster-Nyarko E."/>
            <person name="Jarju S."/>
            <person name="Secka A."/>
            <person name="Antonio M."/>
            <person name="Oren A."/>
            <person name="Chaudhuri R.R."/>
            <person name="La Ragione R."/>
            <person name="Hildebrand F."/>
            <person name="Pallen M.J."/>
        </authorList>
    </citation>
    <scope>NUCLEOTIDE SEQUENCE</scope>
    <source>
        <strain evidence="14">1719</strain>
    </source>
</reference>
<proteinExistence type="inferred from homology"/>
<dbReference type="Proteomes" id="UP000824156">
    <property type="component" value="Unassembled WGS sequence"/>
</dbReference>
<dbReference type="Pfam" id="PF01715">
    <property type="entry name" value="IPPT"/>
    <property type="match status" value="1"/>
</dbReference>
<evidence type="ECO:0000256" key="6">
    <source>
        <dbReference type="ARBA" id="ARBA00022741"/>
    </source>
</evidence>
<evidence type="ECO:0000256" key="2">
    <source>
        <dbReference type="ARBA" id="ARBA00003213"/>
    </source>
</evidence>
<dbReference type="SUPFAM" id="SSF52540">
    <property type="entry name" value="P-loop containing nucleoside triphosphate hydrolases"/>
    <property type="match status" value="2"/>
</dbReference>
<dbReference type="Gene3D" id="3.40.50.300">
    <property type="entry name" value="P-loop containing nucleotide triphosphate hydrolases"/>
    <property type="match status" value="1"/>
</dbReference>
<dbReference type="InterPro" id="IPR018022">
    <property type="entry name" value="IPT"/>
</dbReference>
<comment type="function">
    <text evidence="2 10 12">Catalyzes the transfer of a dimethylallyl group onto the adenine at position 37 in tRNAs that read codons beginning with uridine, leading to the formation of N6-(dimethylallyl)adenosine (i(6)A).</text>
</comment>
<dbReference type="GO" id="GO:0005524">
    <property type="term" value="F:ATP binding"/>
    <property type="evidence" value="ECO:0007669"/>
    <property type="project" value="UniProtKB-UniRule"/>
</dbReference>
<comment type="catalytic activity">
    <reaction evidence="9 10 11">
        <text>adenosine(37) in tRNA + dimethylallyl diphosphate = N(6)-dimethylallyladenosine(37) in tRNA + diphosphate</text>
        <dbReference type="Rhea" id="RHEA:26482"/>
        <dbReference type="Rhea" id="RHEA-COMP:10162"/>
        <dbReference type="Rhea" id="RHEA-COMP:10375"/>
        <dbReference type="ChEBI" id="CHEBI:33019"/>
        <dbReference type="ChEBI" id="CHEBI:57623"/>
        <dbReference type="ChEBI" id="CHEBI:74411"/>
        <dbReference type="ChEBI" id="CHEBI:74415"/>
        <dbReference type="EC" id="2.5.1.75"/>
    </reaction>
</comment>
<evidence type="ECO:0000256" key="8">
    <source>
        <dbReference type="ARBA" id="ARBA00022842"/>
    </source>
</evidence>
<keyword evidence="5 10" id="KW-0819">tRNA processing</keyword>
<dbReference type="InterPro" id="IPR039657">
    <property type="entry name" value="Dimethylallyltransferase"/>
</dbReference>
<comment type="similarity">
    <text evidence="3 10 13">Belongs to the IPP transferase family.</text>
</comment>
<evidence type="ECO:0000256" key="1">
    <source>
        <dbReference type="ARBA" id="ARBA00001946"/>
    </source>
</evidence>
<evidence type="ECO:0000256" key="12">
    <source>
        <dbReference type="RuleBase" id="RU003784"/>
    </source>
</evidence>
<comment type="cofactor">
    <cofactor evidence="1 10">
        <name>Mg(2+)</name>
        <dbReference type="ChEBI" id="CHEBI:18420"/>
    </cofactor>
</comment>
<dbReference type="PANTHER" id="PTHR11088">
    <property type="entry name" value="TRNA DIMETHYLALLYLTRANSFERASE"/>
    <property type="match status" value="1"/>
</dbReference>
<evidence type="ECO:0000256" key="9">
    <source>
        <dbReference type="ARBA" id="ARBA00049563"/>
    </source>
</evidence>
<dbReference type="NCBIfam" id="TIGR00174">
    <property type="entry name" value="miaA"/>
    <property type="match status" value="1"/>
</dbReference>
<dbReference type="InterPro" id="IPR027417">
    <property type="entry name" value="P-loop_NTPase"/>
</dbReference>
<dbReference type="GO" id="GO:0052381">
    <property type="term" value="F:tRNA dimethylallyltransferase activity"/>
    <property type="evidence" value="ECO:0007669"/>
    <property type="project" value="UniProtKB-UniRule"/>
</dbReference>
<evidence type="ECO:0000256" key="11">
    <source>
        <dbReference type="RuleBase" id="RU003783"/>
    </source>
</evidence>
<evidence type="ECO:0000256" key="3">
    <source>
        <dbReference type="ARBA" id="ARBA00005842"/>
    </source>
</evidence>
<feature type="region of interest" description="Interaction with substrate tRNA" evidence="10">
    <location>
        <begin position="56"/>
        <end position="59"/>
    </location>
</feature>
<protein>
    <recommendedName>
        <fullName evidence="10">tRNA dimethylallyltransferase</fullName>
        <ecNumber evidence="10">2.5.1.75</ecNumber>
    </recommendedName>
    <alternativeName>
        <fullName evidence="10">Dimethylallyl diphosphate:tRNA dimethylallyltransferase</fullName>
        <shortName evidence="10">DMAPP:tRNA dimethylallyltransferase</shortName>
        <shortName evidence="10">DMATase</shortName>
    </alternativeName>
    <alternativeName>
        <fullName evidence="10">Isopentenyl-diphosphate:tRNA isopentenyltransferase</fullName>
        <shortName evidence="10">IPP transferase</shortName>
        <shortName evidence="10">IPPT</shortName>
        <shortName evidence="10">IPTase</shortName>
    </alternativeName>
</protein>
<dbReference type="HAMAP" id="MF_00185">
    <property type="entry name" value="IPP_trans"/>
    <property type="match status" value="1"/>
</dbReference>
<dbReference type="GO" id="GO:0006400">
    <property type="term" value="P:tRNA modification"/>
    <property type="evidence" value="ECO:0007669"/>
    <property type="project" value="TreeGrafter"/>
</dbReference>
<gene>
    <name evidence="10 14" type="primary">miaA</name>
    <name evidence="14" type="ORF">H9853_03985</name>
</gene>
<reference evidence="14" key="2">
    <citation type="submission" date="2021-04" db="EMBL/GenBank/DDBJ databases">
        <authorList>
            <person name="Gilroy R."/>
        </authorList>
    </citation>
    <scope>NUCLEOTIDE SEQUENCE</scope>
    <source>
        <strain evidence="14">1719</strain>
    </source>
</reference>
<evidence type="ECO:0000256" key="13">
    <source>
        <dbReference type="RuleBase" id="RU003785"/>
    </source>
</evidence>
<dbReference type="AlphaFoldDB" id="A0A9D2AY34"/>
<dbReference type="PANTHER" id="PTHR11088:SF60">
    <property type="entry name" value="TRNA DIMETHYLALLYLTRANSFERASE"/>
    <property type="match status" value="1"/>
</dbReference>
<dbReference type="EMBL" id="DXEZ01000113">
    <property type="protein sequence ID" value="HIX54160.1"/>
    <property type="molecule type" value="Genomic_DNA"/>
</dbReference>
<evidence type="ECO:0000256" key="5">
    <source>
        <dbReference type="ARBA" id="ARBA00022694"/>
    </source>
</evidence>
<name>A0A9D2AY34_9SPHI</name>
<dbReference type="EC" id="2.5.1.75" evidence="10"/>
<keyword evidence="4 10" id="KW-0808">Transferase</keyword>
<evidence type="ECO:0000256" key="4">
    <source>
        <dbReference type="ARBA" id="ARBA00022679"/>
    </source>
</evidence>
<comment type="caution">
    <text evidence="10">Lacks conserved residue(s) required for the propagation of feature annotation.</text>
</comment>
<comment type="caution">
    <text evidence="14">The sequence shown here is derived from an EMBL/GenBank/DDBJ whole genome shotgun (WGS) entry which is preliminary data.</text>
</comment>
<evidence type="ECO:0000256" key="10">
    <source>
        <dbReference type="HAMAP-Rule" id="MF_00185"/>
    </source>
</evidence>
<evidence type="ECO:0000256" key="7">
    <source>
        <dbReference type="ARBA" id="ARBA00022840"/>
    </source>
</evidence>